<dbReference type="EMBL" id="KX857216">
    <property type="protein sequence ID" value="ARE67734.1"/>
    <property type="molecule type" value="Genomic_DNA"/>
</dbReference>
<reference evidence="2 3" key="1">
    <citation type="journal article" date="2017" name="BMC Genomics">
        <title>Genomic characterization of two novel pathogenic avipoxviruses isolated from pacific shearwaters (Ardenna spp.).</title>
        <authorList>
            <person name="Sarker S."/>
            <person name="Das S."/>
            <person name="Lavers J.L."/>
            <person name="Hutton I."/>
            <person name="Helbig K."/>
            <person name="Imbery J."/>
            <person name="Upton C."/>
            <person name="Raidal S.R."/>
        </authorList>
    </citation>
    <scope>NUCLEOTIDE SEQUENCE [LARGE SCALE GENOMIC DNA]</scope>
    <source>
        <strain evidence="2 3">SWPV-1</strain>
    </source>
</reference>
<evidence type="ECO:0000313" key="2">
    <source>
        <dbReference type="EMBL" id="ARE67734.1"/>
    </source>
</evidence>
<feature type="transmembrane region" description="Helical" evidence="1">
    <location>
        <begin position="34"/>
        <end position="52"/>
    </location>
</feature>
<sequence>MITNYEPIIILIIFILSYIIDISMSTSAKFRTMFMIQVASFIWFLCHFVHSIL</sequence>
<dbReference type="Pfam" id="PF06269">
    <property type="entry name" value="DUF1029"/>
    <property type="match status" value="1"/>
</dbReference>
<name>A0A1V0QGV8_CNPV</name>
<evidence type="ECO:0000313" key="3">
    <source>
        <dbReference type="Proteomes" id="UP000315116"/>
    </source>
</evidence>
<protein>
    <submittedName>
        <fullName evidence="2">SWPV1-226</fullName>
    </submittedName>
</protein>
<keyword evidence="1" id="KW-1133">Transmembrane helix</keyword>
<evidence type="ECO:0000256" key="1">
    <source>
        <dbReference type="SAM" id="Phobius"/>
    </source>
</evidence>
<keyword evidence="1" id="KW-0472">Membrane</keyword>
<organism evidence="2 3">
    <name type="scientific">Shearwaterpox virus</name>
    <dbReference type="NCBI Taxonomy" id="1974596"/>
    <lineage>
        <taxon>Viruses</taxon>
        <taxon>Varidnaviria</taxon>
        <taxon>Bamfordvirae</taxon>
        <taxon>Nucleocytoviricota</taxon>
        <taxon>Pokkesviricetes</taxon>
        <taxon>Chitovirales</taxon>
        <taxon>Poxviridae</taxon>
        <taxon>Chordopoxvirinae</taxon>
        <taxon>Avipoxvirus</taxon>
        <taxon>Avipoxvirus canarypox</taxon>
        <taxon>Canarypox virus</taxon>
    </lineage>
</organism>
<proteinExistence type="predicted"/>
<dbReference type="Proteomes" id="UP000315116">
    <property type="component" value="Segment"/>
</dbReference>
<feature type="transmembrane region" description="Helical" evidence="1">
    <location>
        <begin position="6"/>
        <end position="22"/>
    </location>
</feature>
<gene>
    <name evidence="2" type="primary">SWPV1-226</name>
</gene>
<accession>A0A1V0QGV8</accession>
<dbReference type="InterPro" id="IPR009372">
    <property type="entry name" value="Poxvirus_A14.5"/>
</dbReference>
<keyword evidence="1" id="KW-0812">Transmembrane</keyword>